<feature type="compositionally biased region" description="Pro residues" evidence="7">
    <location>
        <begin position="667"/>
        <end position="677"/>
    </location>
</feature>
<dbReference type="FunFam" id="2.30.29.30:FF:000289">
    <property type="entry name" value="Epidermal growth factor receptor kinase substrate 8"/>
    <property type="match status" value="1"/>
</dbReference>
<protein>
    <recommendedName>
        <fullName evidence="8">SH3 domain-containing protein</fullName>
    </recommendedName>
</protein>
<dbReference type="EMBL" id="JARKIK010000035">
    <property type="protein sequence ID" value="KAK8739750.1"/>
    <property type="molecule type" value="Genomic_DNA"/>
</dbReference>
<feature type="compositionally biased region" description="Basic and acidic residues" evidence="7">
    <location>
        <begin position="457"/>
        <end position="485"/>
    </location>
</feature>
<dbReference type="Pfam" id="PF08416">
    <property type="entry name" value="PTB"/>
    <property type="match status" value="1"/>
</dbReference>
<dbReference type="GO" id="GO:0035023">
    <property type="term" value="P:regulation of Rho protein signal transduction"/>
    <property type="evidence" value="ECO:0007669"/>
    <property type="project" value="TreeGrafter"/>
</dbReference>
<feature type="compositionally biased region" description="Pro residues" evidence="7">
    <location>
        <begin position="209"/>
        <end position="221"/>
    </location>
</feature>
<keyword evidence="3 6" id="KW-0728">SH3 domain</keyword>
<dbReference type="Gene3D" id="1.10.150.50">
    <property type="entry name" value="Transcription Factor, Ets-1"/>
    <property type="match status" value="1"/>
</dbReference>
<gene>
    <name evidence="9" type="ORF">OTU49_003179</name>
</gene>
<feature type="compositionally biased region" description="Basic and acidic residues" evidence="7">
    <location>
        <begin position="25"/>
        <end position="39"/>
    </location>
</feature>
<dbReference type="InterPro" id="IPR013761">
    <property type="entry name" value="SAM/pointed_sf"/>
</dbReference>
<dbReference type="InterPro" id="IPR055093">
    <property type="entry name" value="EPS8_2nd"/>
</dbReference>
<feature type="compositionally biased region" description="Basic and acidic residues" evidence="7">
    <location>
        <begin position="872"/>
        <end position="889"/>
    </location>
</feature>
<dbReference type="GO" id="GO:0005886">
    <property type="term" value="C:plasma membrane"/>
    <property type="evidence" value="ECO:0007669"/>
    <property type="project" value="TreeGrafter"/>
</dbReference>
<dbReference type="InterPro" id="IPR041418">
    <property type="entry name" value="SAM_3"/>
</dbReference>
<dbReference type="InterPro" id="IPR001452">
    <property type="entry name" value="SH3_domain"/>
</dbReference>
<dbReference type="PANTHER" id="PTHR12287">
    <property type="entry name" value="EPIDERMAL GROWTH FACTOR RECEPTOR KINASE SUBSTRATE EPS8-RELATED PROTEIN"/>
    <property type="match status" value="1"/>
</dbReference>
<feature type="compositionally biased region" description="Polar residues" evidence="7">
    <location>
        <begin position="41"/>
        <end position="55"/>
    </location>
</feature>
<dbReference type="GO" id="GO:0007266">
    <property type="term" value="P:Rho protein signal transduction"/>
    <property type="evidence" value="ECO:0007669"/>
    <property type="project" value="TreeGrafter"/>
</dbReference>
<feature type="region of interest" description="Disordered" evidence="7">
    <location>
        <begin position="1"/>
        <end position="55"/>
    </location>
</feature>
<feature type="compositionally biased region" description="Basic and acidic residues" evidence="7">
    <location>
        <begin position="613"/>
        <end position="625"/>
    </location>
</feature>
<evidence type="ECO:0000256" key="6">
    <source>
        <dbReference type="PROSITE-ProRule" id="PRU00192"/>
    </source>
</evidence>
<evidence type="ECO:0000256" key="2">
    <source>
        <dbReference type="ARBA" id="ARBA00006197"/>
    </source>
</evidence>
<comment type="caution">
    <text evidence="9">The sequence shown here is derived from an EMBL/GenBank/DDBJ whole genome shotgun (WGS) entry which is preliminary data.</text>
</comment>
<feature type="compositionally biased region" description="Basic and acidic residues" evidence="7">
    <location>
        <begin position="632"/>
        <end position="642"/>
    </location>
</feature>
<organism evidence="9 10">
    <name type="scientific">Cherax quadricarinatus</name>
    <name type="common">Australian red claw crayfish</name>
    <dbReference type="NCBI Taxonomy" id="27406"/>
    <lineage>
        <taxon>Eukaryota</taxon>
        <taxon>Metazoa</taxon>
        <taxon>Ecdysozoa</taxon>
        <taxon>Arthropoda</taxon>
        <taxon>Crustacea</taxon>
        <taxon>Multicrustacea</taxon>
        <taxon>Malacostraca</taxon>
        <taxon>Eumalacostraca</taxon>
        <taxon>Eucarida</taxon>
        <taxon>Decapoda</taxon>
        <taxon>Pleocyemata</taxon>
        <taxon>Astacidea</taxon>
        <taxon>Parastacoidea</taxon>
        <taxon>Parastacidae</taxon>
        <taxon>Cherax</taxon>
    </lineage>
</organism>
<dbReference type="InterPro" id="IPR011993">
    <property type="entry name" value="PH-like_dom_sf"/>
</dbReference>
<comment type="similarity">
    <text evidence="2">Belongs to the EPS8 family.</text>
</comment>
<dbReference type="GO" id="GO:0003779">
    <property type="term" value="F:actin binding"/>
    <property type="evidence" value="ECO:0007669"/>
    <property type="project" value="TreeGrafter"/>
</dbReference>
<dbReference type="PANTHER" id="PTHR12287:SF23">
    <property type="entry name" value="AROUSER, ISOFORM A-RELATED"/>
    <property type="match status" value="1"/>
</dbReference>
<evidence type="ECO:0000256" key="3">
    <source>
        <dbReference type="ARBA" id="ARBA00022443"/>
    </source>
</evidence>
<feature type="region of interest" description="Disordered" evidence="7">
    <location>
        <begin position="291"/>
        <end position="316"/>
    </location>
</feature>
<dbReference type="Gene3D" id="2.30.30.40">
    <property type="entry name" value="SH3 Domains"/>
    <property type="match status" value="1"/>
</dbReference>
<dbReference type="CDD" id="cd11764">
    <property type="entry name" value="SH3_Eps8"/>
    <property type="match status" value="1"/>
</dbReference>
<feature type="region of interest" description="Disordered" evidence="7">
    <location>
        <begin position="818"/>
        <end position="936"/>
    </location>
</feature>
<keyword evidence="5" id="KW-0597">Phosphoprotein</keyword>
<feature type="region of interest" description="Disordered" evidence="7">
    <location>
        <begin position="608"/>
        <end position="701"/>
    </location>
</feature>
<dbReference type="SMART" id="SM00326">
    <property type="entry name" value="SH3"/>
    <property type="match status" value="1"/>
</dbReference>
<feature type="compositionally biased region" description="Basic and acidic residues" evidence="7">
    <location>
        <begin position="229"/>
        <end position="254"/>
    </location>
</feature>
<feature type="compositionally biased region" description="Basic and acidic residues" evidence="7">
    <location>
        <begin position="821"/>
        <end position="830"/>
    </location>
</feature>
<keyword evidence="4" id="KW-0963">Cytoplasm</keyword>
<dbReference type="SUPFAM" id="SSF50044">
    <property type="entry name" value="SH3-domain"/>
    <property type="match status" value="1"/>
</dbReference>
<dbReference type="AlphaFoldDB" id="A0AAW0XJ98"/>
<dbReference type="InterPro" id="IPR033928">
    <property type="entry name" value="EPS8_PTB"/>
</dbReference>
<dbReference type="InterPro" id="IPR035462">
    <property type="entry name" value="Eps8_SH3"/>
</dbReference>
<accession>A0AAW0XJ98</accession>
<evidence type="ECO:0000259" key="8">
    <source>
        <dbReference type="PROSITE" id="PS50002"/>
    </source>
</evidence>
<feature type="compositionally biased region" description="Low complexity" evidence="7">
    <location>
        <begin position="847"/>
        <end position="871"/>
    </location>
</feature>
<dbReference type="FunFam" id="2.30.30.40:FF:000183">
    <property type="entry name" value="Epidermal growth factor receptor kinase substrate 8"/>
    <property type="match status" value="1"/>
</dbReference>
<evidence type="ECO:0000313" key="10">
    <source>
        <dbReference type="Proteomes" id="UP001445076"/>
    </source>
</evidence>
<dbReference type="Pfam" id="PF18016">
    <property type="entry name" value="SAM_3"/>
    <property type="match status" value="1"/>
</dbReference>
<keyword evidence="10" id="KW-1185">Reference proteome</keyword>
<evidence type="ECO:0000256" key="1">
    <source>
        <dbReference type="ARBA" id="ARBA00004496"/>
    </source>
</evidence>
<dbReference type="Proteomes" id="UP001445076">
    <property type="component" value="Unassembled WGS sequence"/>
</dbReference>
<dbReference type="SUPFAM" id="SSF50729">
    <property type="entry name" value="PH domain-like"/>
    <property type="match status" value="1"/>
</dbReference>
<comment type="subcellular location">
    <subcellularLocation>
        <location evidence="1">Cytoplasm</location>
    </subcellularLocation>
</comment>
<evidence type="ECO:0000256" key="7">
    <source>
        <dbReference type="SAM" id="MobiDB-lite"/>
    </source>
</evidence>
<dbReference type="CDD" id="cd01210">
    <property type="entry name" value="PTB_EPS8"/>
    <property type="match status" value="1"/>
</dbReference>
<evidence type="ECO:0000256" key="5">
    <source>
        <dbReference type="ARBA" id="ARBA00022553"/>
    </source>
</evidence>
<feature type="region of interest" description="Disordered" evidence="7">
    <location>
        <begin position="452"/>
        <end position="540"/>
    </location>
</feature>
<proteinExistence type="inferred from homology"/>
<dbReference type="InterPro" id="IPR013625">
    <property type="entry name" value="PTB"/>
</dbReference>
<feature type="region of interest" description="Disordered" evidence="7">
    <location>
        <begin position="194"/>
        <end position="261"/>
    </location>
</feature>
<dbReference type="InterPro" id="IPR036028">
    <property type="entry name" value="SH3-like_dom_sf"/>
</dbReference>
<reference evidence="9 10" key="1">
    <citation type="journal article" date="2024" name="BMC Genomics">
        <title>Genome assembly of redclaw crayfish (Cherax quadricarinatus) provides insights into its immune adaptation and hypoxia tolerance.</title>
        <authorList>
            <person name="Liu Z."/>
            <person name="Zheng J."/>
            <person name="Li H."/>
            <person name="Fang K."/>
            <person name="Wang S."/>
            <person name="He J."/>
            <person name="Zhou D."/>
            <person name="Weng S."/>
            <person name="Chi M."/>
            <person name="Gu Z."/>
            <person name="He J."/>
            <person name="Li F."/>
            <person name="Wang M."/>
        </authorList>
    </citation>
    <scope>NUCLEOTIDE SEQUENCE [LARGE SCALE GENOMIC DNA]</scope>
    <source>
        <strain evidence="9">ZL_2023a</strain>
    </source>
</reference>
<evidence type="ECO:0000313" key="9">
    <source>
        <dbReference type="EMBL" id="KAK8739750.1"/>
    </source>
</evidence>
<sequence>MNGVRNGYYPDDQWDEVSRTSSSAYERDRMSPYRSDPRAHSTASNGYSSDNGSVVSTEDGPTYVLEHLATFRVSPESDLVYPADGMRRLLHMEKTSGIWTQKMLLRLDKKWVCIQSHENGDIVEKFPMELIREPTAFTSDDPKELYNNIFIFVVAEDPKRNYQNPTEMHIFQCLRISAKDVVEDVKLFMSGKGISGRGRAARAGRGEHIPPPPQEPAPEPPMANGYRGDFSDSEVRGEARGPRSERSSVSHNDDLSSTSSEKYERDVAILNSCFDDIERFIGRLQHTAAATKELERRRRSRKSKKKDIGDGLLSMRAKPPPEREFVDIFQKFKLSFNLLAKLKAHIHDPNAPELVHFLFTPLAIIVDASRDSNYGPNLPSKVLSPLLTADAMDLLTNCLTSRETELWHSLGETWCIPRNMWKYSVPPYQPVFSSGWAPELIEDSRERSSVLASEVASEAKRTRAEEIRNAQREAEMRQGRLRGDEYGSDFYDSDRREPSPPGRYYPRDERPRSMTPPSEYPQAGRSDISQDSMDQPTFEKHQRQWLNELKSRGGKIVQVTYPRTANNDKELTVVRGEYLEVMDDSRKWWKAVNARGQVAHVPHTIVTPYSADQDGKEDYRADVRRNAPPPVWKERQGKKDYGNGDSSDDDDPSARKKSSPHKLSSIPVPPPPPPPDFAPDEPVSRVPNKPRPKNADQMYGTTKSTADLMNAELKLVLESFRRQRPHLDIVKTPDVYINQGSTPSEVQSWLKMKGFSKRILKQFEGVDGGKLFALEKKKLEEFCGVAEGARLASQITVQRNVSGYKTARSSELRQILARQRNRVDTEDKIPKASQQAKEENDDDNEEQQQQYPPQLQKQQPQKQQTQLQSQPDKLEKIDKNFEFLNDYDKSGYQTDSESEDEAMDSRGNPGTNTLKEQIKKQRKKIIGQSFDDKASR</sequence>
<dbReference type="GO" id="GO:0005737">
    <property type="term" value="C:cytoplasm"/>
    <property type="evidence" value="ECO:0007669"/>
    <property type="project" value="UniProtKB-SubCell"/>
</dbReference>
<feature type="domain" description="SH3" evidence="8">
    <location>
        <begin position="552"/>
        <end position="611"/>
    </location>
</feature>
<dbReference type="Gene3D" id="2.30.29.30">
    <property type="entry name" value="Pleckstrin-homology domain (PH domain)/Phosphotyrosine-binding domain (PTB)"/>
    <property type="match status" value="1"/>
</dbReference>
<name>A0AAW0XJ98_CHEQU</name>
<dbReference type="Pfam" id="PF22975">
    <property type="entry name" value="EPS8_2nd"/>
    <property type="match status" value="1"/>
</dbReference>
<evidence type="ECO:0000256" key="4">
    <source>
        <dbReference type="ARBA" id="ARBA00022490"/>
    </source>
</evidence>
<dbReference type="InterPro" id="IPR039801">
    <property type="entry name" value="EPS8-like"/>
</dbReference>
<dbReference type="PROSITE" id="PS50002">
    <property type="entry name" value="SH3"/>
    <property type="match status" value="1"/>
</dbReference>